<reference evidence="1 2" key="1">
    <citation type="submission" date="2018-05" db="EMBL/GenBank/DDBJ databases">
        <title>Freshwater and sediment microbial communities from various areas in North America, analyzing microbe dynamics in response to fracking.</title>
        <authorList>
            <person name="Lamendella R."/>
        </authorList>
    </citation>
    <scope>NUCLEOTIDE SEQUENCE [LARGE SCALE GENOMIC DNA]</scope>
    <source>
        <strain evidence="1 2">DB-3</strain>
    </source>
</reference>
<dbReference type="Gene3D" id="1.10.150.240">
    <property type="entry name" value="Putative phosphatase, domain 2"/>
    <property type="match status" value="1"/>
</dbReference>
<evidence type="ECO:0000313" key="1">
    <source>
        <dbReference type="EMBL" id="PWW36760.1"/>
    </source>
</evidence>
<proteinExistence type="predicted"/>
<dbReference type="Gene3D" id="3.40.50.1000">
    <property type="entry name" value="HAD superfamily/HAD-like"/>
    <property type="match status" value="1"/>
</dbReference>
<dbReference type="NCBIfam" id="TIGR01509">
    <property type="entry name" value="HAD-SF-IA-v3"/>
    <property type="match status" value="1"/>
</dbReference>
<sequence length="196" mass="22977">MDSKPQLVLDLAGVLITNLSSLFWQELAKYAGAPFPVLIEQLSGIRKDLWTGRLTEEQFWIWMQTQYPNMDKMYAYELLDQTTELLPAMHCLERWSEQAELHLLSNHCHEWIQAILPLIQPYCKSITISNQVGYCKPNIEIYELVQSQLDRDVRIIYVDDQAKNLKPAAELGWETLLADEQHQWIAEIDEWLAYPR</sequence>
<dbReference type="InterPro" id="IPR023198">
    <property type="entry name" value="PGP-like_dom2"/>
</dbReference>
<dbReference type="InterPro" id="IPR006439">
    <property type="entry name" value="HAD-SF_hydro_IA"/>
</dbReference>
<accession>A0A855Y2U4</accession>
<dbReference type="PANTHER" id="PTHR43611:SF3">
    <property type="entry name" value="FLAVIN MONONUCLEOTIDE HYDROLASE 1, CHLOROPLATIC"/>
    <property type="match status" value="1"/>
</dbReference>
<dbReference type="PANTHER" id="PTHR43611">
    <property type="entry name" value="ALPHA-D-GLUCOSE 1-PHOSPHATE PHOSPHATASE"/>
    <property type="match status" value="1"/>
</dbReference>
<dbReference type="EMBL" id="QGTZ01000010">
    <property type="protein sequence ID" value="PWW36760.1"/>
    <property type="molecule type" value="Genomic_DNA"/>
</dbReference>
<dbReference type="AlphaFoldDB" id="A0A855Y2U4"/>
<protein>
    <submittedName>
        <fullName evidence="1">Putative hydrolase of the HAD superfamily</fullName>
    </submittedName>
</protein>
<keyword evidence="1" id="KW-0378">Hydrolase</keyword>
<evidence type="ECO:0000313" key="2">
    <source>
        <dbReference type="Proteomes" id="UP000247078"/>
    </source>
</evidence>
<name>A0A855Y2U4_9BACL</name>
<dbReference type="SUPFAM" id="SSF56784">
    <property type="entry name" value="HAD-like"/>
    <property type="match status" value="1"/>
</dbReference>
<dbReference type="GO" id="GO:0016787">
    <property type="term" value="F:hydrolase activity"/>
    <property type="evidence" value="ECO:0007669"/>
    <property type="project" value="UniProtKB-KW"/>
</dbReference>
<comment type="caution">
    <text evidence="1">The sequence shown here is derived from an EMBL/GenBank/DDBJ whole genome shotgun (WGS) entry which is preliminary data.</text>
</comment>
<dbReference type="RefSeq" id="WP_110001059.1">
    <property type="nucleotide sequence ID" value="NZ_QGTZ01000010.1"/>
</dbReference>
<dbReference type="Proteomes" id="UP000247078">
    <property type="component" value="Unassembled WGS sequence"/>
</dbReference>
<organism evidence="1 2">
    <name type="scientific">Paenibacillus pabuli</name>
    <dbReference type="NCBI Taxonomy" id="1472"/>
    <lineage>
        <taxon>Bacteria</taxon>
        <taxon>Bacillati</taxon>
        <taxon>Bacillota</taxon>
        <taxon>Bacilli</taxon>
        <taxon>Bacillales</taxon>
        <taxon>Paenibacillaceae</taxon>
        <taxon>Paenibacillus</taxon>
    </lineage>
</organism>
<dbReference type="InterPro" id="IPR023214">
    <property type="entry name" value="HAD_sf"/>
</dbReference>
<dbReference type="InterPro" id="IPR036412">
    <property type="entry name" value="HAD-like_sf"/>
</dbReference>
<gene>
    <name evidence="1" type="ORF">DET56_110199</name>
</gene>